<keyword evidence="3" id="KW-1185">Reference proteome</keyword>
<reference evidence="2 3" key="1">
    <citation type="submission" date="2016-01" db="EMBL/GenBank/DDBJ databases">
        <authorList>
            <person name="Peeters C."/>
        </authorList>
    </citation>
    <scope>NUCLEOTIDE SEQUENCE [LARGE SCALE GENOMIC DNA]</scope>
    <source>
        <strain evidence="2">LMG 29315</strain>
    </source>
</reference>
<evidence type="ECO:0000313" key="2">
    <source>
        <dbReference type="EMBL" id="SAL35775.1"/>
    </source>
</evidence>
<comment type="caution">
    <text evidence="2">The sequence shown here is derived from an EMBL/GenBank/DDBJ whole genome shotgun (WGS) entry which is preliminary data.</text>
</comment>
<dbReference type="PROSITE" id="PS50883">
    <property type="entry name" value="EAL"/>
    <property type="match status" value="1"/>
</dbReference>
<evidence type="ECO:0000259" key="1">
    <source>
        <dbReference type="PROSITE" id="PS50883"/>
    </source>
</evidence>
<dbReference type="InterPro" id="IPR035919">
    <property type="entry name" value="EAL_sf"/>
</dbReference>
<dbReference type="AlphaFoldDB" id="A0A658QZQ8"/>
<protein>
    <submittedName>
        <fullName evidence="2">RNase II stability modulator</fullName>
    </submittedName>
</protein>
<proteinExistence type="predicted"/>
<dbReference type="SMART" id="SM00052">
    <property type="entry name" value="EAL"/>
    <property type="match status" value="1"/>
</dbReference>
<dbReference type="RefSeq" id="WP_084592744.1">
    <property type="nucleotide sequence ID" value="NZ_FCNV02000007.1"/>
</dbReference>
<dbReference type="Gene3D" id="3.20.20.450">
    <property type="entry name" value="EAL domain"/>
    <property type="match status" value="1"/>
</dbReference>
<dbReference type="CDD" id="cd01948">
    <property type="entry name" value="EAL"/>
    <property type="match status" value="1"/>
</dbReference>
<dbReference type="SUPFAM" id="SSF141868">
    <property type="entry name" value="EAL domain-like"/>
    <property type="match status" value="1"/>
</dbReference>
<name>A0A658QZQ8_9BURK</name>
<dbReference type="OrthoDB" id="9813903at2"/>
<dbReference type="PANTHER" id="PTHR33121">
    <property type="entry name" value="CYCLIC DI-GMP PHOSPHODIESTERASE PDEF"/>
    <property type="match status" value="1"/>
</dbReference>
<dbReference type="InterPro" id="IPR001633">
    <property type="entry name" value="EAL_dom"/>
</dbReference>
<dbReference type="PANTHER" id="PTHR33121:SF70">
    <property type="entry name" value="SIGNALING PROTEIN YKOW"/>
    <property type="match status" value="1"/>
</dbReference>
<accession>A0A658QZQ8</accession>
<gene>
    <name evidence="2" type="ORF">AWB72_03503</name>
</gene>
<dbReference type="Pfam" id="PF00563">
    <property type="entry name" value="EAL"/>
    <property type="match status" value="1"/>
</dbReference>
<sequence>MNATTLRSRVMNAAPKAGHTLKRRVLQGLRTDEFRVAYQGIYRVDTSELAQMEALIRWRHPEFGVLLPGSFHEALEDDEVIAELTDFVMNAVSHDIATLQASGACYPVAINVPPSFASSEGFSERLQSVCDAHGVAPELIEIELSENQDLARFPCIPKVVQRLRSRGVNVAMDDFGTGFACLAALGPINFGTVKIAKELLAEAPRCPNASTVFSSVLALLARLKVKIVVEGVETPAQAQWLAQWPHVFAQGFYLARPVFGMENVPGVRSPMLRNVKPHSAGVRLADAA</sequence>
<dbReference type="InterPro" id="IPR050706">
    <property type="entry name" value="Cyclic-di-GMP_PDE-like"/>
</dbReference>
<dbReference type="EMBL" id="FCNV02000007">
    <property type="protein sequence ID" value="SAL35775.1"/>
    <property type="molecule type" value="Genomic_DNA"/>
</dbReference>
<feature type="domain" description="EAL" evidence="1">
    <location>
        <begin position="18"/>
        <end position="271"/>
    </location>
</feature>
<evidence type="ECO:0000313" key="3">
    <source>
        <dbReference type="Proteomes" id="UP000198263"/>
    </source>
</evidence>
<dbReference type="GO" id="GO:0071111">
    <property type="term" value="F:cyclic-guanylate-specific phosphodiesterase activity"/>
    <property type="evidence" value="ECO:0007669"/>
    <property type="project" value="InterPro"/>
</dbReference>
<organism evidence="2 3">
    <name type="scientific">Caballeronia concitans</name>
    <dbReference type="NCBI Taxonomy" id="1777133"/>
    <lineage>
        <taxon>Bacteria</taxon>
        <taxon>Pseudomonadati</taxon>
        <taxon>Pseudomonadota</taxon>
        <taxon>Betaproteobacteria</taxon>
        <taxon>Burkholderiales</taxon>
        <taxon>Burkholderiaceae</taxon>
        <taxon>Caballeronia</taxon>
    </lineage>
</organism>
<dbReference type="Proteomes" id="UP000198263">
    <property type="component" value="Unassembled WGS sequence"/>
</dbReference>